<protein>
    <submittedName>
        <fullName evidence="1">10088_t:CDS:1</fullName>
    </submittedName>
</protein>
<dbReference type="AlphaFoldDB" id="A0A9W4X1A4"/>
<keyword evidence="2" id="KW-1185">Reference proteome</keyword>
<dbReference type="Proteomes" id="UP001153678">
    <property type="component" value="Unassembled WGS sequence"/>
</dbReference>
<evidence type="ECO:0000313" key="2">
    <source>
        <dbReference type="Proteomes" id="UP001153678"/>
    </source>
</evidence>
<organism evidence="1 2">
    <name type="scientific">Funneliformis geosporum</name>
    <dbReference type="NCBI Taxonomy" id="1117311"/>
    <lineage>
        <taxon>Eukaryota</taxon>
        <taxon>Fungi</taxon>
        <taxon>Fungi incertae sedis</taxon>
        <taxon>Mucoromycota</taxon>
        <taxon>Glomeromycotina</taxon>
        <taxon>Glomeromycetes</taxon>
        <taxon>Glomerales</taxon>
        <taxon>Glomeraceae</taxon>
        <taxon>Funneliformis</taxon>
    </lineage>
</organism>
<proteinExistence type="predicted"/>
<dbReference type="EMBL" id="CAMKVN010027053">
    <property type="protein sequence ID" value="CAI2201272.1"/>
    <property type="molecule type" value="Genomic_DNA"/>
</dbReference>
<sequence length="90" mass="10461">QTIIKRMNGNRLEEYAQEYSVNCTLCGTIITTDLHHECIIRYNLRQLHPEMVPETLSTEVFWNIPEEVQRKDEACLAAVELLKPTKNSQT</sequence>
<accession>A0A9W4X1A4</accession>
<gene>
    <name evidence="1" type="ORF">FWILDA_LOCUS19983</name>
</gene>
<comment type="caution">
    <text evidence="1">The sequence shown here is derived from an EMBL/GenBank/DDBJ whole genome shotgun (WGS) entry which is preliminary data.</text>
</comment>
<name>A0A9W4X1A4_9GLOM</name>
<feature type="non-terminal residue" evidence="1">
    <location>
        <position position="1"/>
    </location>
</feature>
<dbReference type="OrthoDB" id="2457350at2759"/>
<evidence type="ECO:0000313" key="1">
    <source>
        <dbReference type="EMBL" id="CAI2201272.1"/>
    </source>
</evidence>
<feature type="non-terminal residue" evidence="1">
    <location>
        <position position="90"/>
    </location>
</feature>
<reference evidence="1" key="1">
    <citation type="submission" date="2022-08" db="EMBL/GenBank/DDBJ databases">
        <authorList>
            <person name="Kallberg Y."/>
            <person name="Tangrot J."/>
            <person name="Rosling A."/>
        </authorList>
    </citation>
    <scope>NUCLEOTIDE SEQUENCE</scope>
    <source>
        <strain evidence="1">Wild A</strain>
    </source>
</reference>